<name>T1BPZ7_9ZZZZ</name>
<dbReference type="InterPro" id="IPR000891">
    <property type="entry name" value="PYR_CT"/>
</dbReference>
<protein>
    <submittedName>
        <fullName evidence="2">Pyruvate carboxylase subunit B</fullName>
    </submittedName>
</protein>
<dbReference type="AlphaFoldDB" id="T1BPZ7"/>
<proteinExistence type="predicted"/>
<dbReference type="Gene3D" id="3.20.20.70">
    <property type="entry name" value="Aldolase class I"/>
    <property type="match status" value="1"/>
</dbReference>
<gene>
    <name evidence="2" type="ORF">B1B_09280</name>
</gene>
<reference evidence="2" key="1">
    <citation type="submission" date="2013-08" db="EMBL/GenBank/DDBJ databases">
        <authorList>
            <person name="Mendez C."/>
            <person name="Richter M."/>
            <person name="Ferrer M."/>
            <person name="Sanchez J."/>
        </authorList>
    </citation>
    <scope>NUCLEOTIDE SEQUENCE</scope>
</reference>
<organism evidence="2">
    <name type="scientific">mine drainage metagenome</name>
    <dbReference type="NCBI Taxonomy" id="410659"/>
    <lineage>
        <taxon>unclassified sequences</taxon>
        <taxon>metagenomes</taxon>
        <taxon>ecological metagenomes</taxon>
    </lineage>
</organism>
<dbReference type="PANTHER" id="PTHR43778:SF2">
    <property type="entry name" value="PYRUVATE CARBOXYLASE, MITOCHONDRIAL"/>
    <property type="match status" value="1"/>
</dbReference>
<evidence type="ECO:0000313" key="2">
    <source>
        <dbReference type="EMBL" id="EQD55329.1"/>
    </source>
</evidence>
<sequence length="302" mass="33013">MVEITETVLRDGHQSLIATRMRTEHMLPALERLDEVGYRSLEVWGGATFDVAYRYLRESPWERLRAIKAKVQKTPLQMLLRGQNLVGYRHYPDDVVERFCFRAAEEGVDLFRIFDALNDPRNMEVAIRSVKKAGARVQGTICYTESPVHTLEAFVSLGRTLAELGADELCIKDMGGFMPPHAAATLVQTLGKEVGLPIAVHTHSSSGMALMTVFAAAGAGAKSVDTALSPFGGGTSQPPTESVVGGLRETPWATGLALEPLADLAGYFQGVLEHYRPMLELRSLQVDPQVLLHQVPGGMLSN</sequence>
<evidence type="ECO:0000259" key="1">
    <source>
        <dbReference type="PROSITE" id="PS50991"/>
    </source>
</evidence>
<comment type="caution">
    <text evidence="2">The sequence shown here is derived from an EMBL/GenBank/DDBJ whole genome shotgun (WGS) entry which is preliminary data.</text>
</comment>
<dbReference type="InterPro" id="IPR055268">
    <property type="entry name" value="PCB-like"/>
</dbReference>
<dbReference type="GO" id="GO:0006094">
    <property type="term" value="P:gluconeogenesis"/>
    <property type="evidence" value="ECO:0007669"/>
    <property type="project" value="TreeGrafter"/>
</dbReference>
<feature type="domain" description="Pyruvate carboxyltransferase" evidence="1">
    <location>
        <begin position="2"/>
        <end position="262"/>
    </location>
</feature>
<dbReference type="GO" id="GO:0005737">
    <property type="term" value="C:cytoplasm"/>
    <property type="evidence" value="ECO:0007669"/>
    <property type="project" value="TreeGrafter"/>
</dbReference>
<dbReference type="CDD" id="cd07937">
    <property type="entry name" value="DRE_TIM_PC_TC_5S"/>
    <property type="match status" value="1"/>
</dbReference>
<accession>T1BPZ7</accession>
<dbReference type="EMBL" id="AUZY01006118">
    <property type="protein sequence ID" value="EQD55329.1"/>
    <property type="molecule type" value="Genomic_DNA"/>
</dbReference>
<reference evidence="2" key="2">
    <citation type="journal article" date="2014" name="ISME J.">
        <title>Microbial stratification in low pH oxic and suboxic macroscopic growths along an acid mine drainage.</title>
        <authorList>
            <person name="Mendez-Garcia C."/>
            <person name="Mesa V."/>
            <person name="Sprenger R.R."/>
            <person name="Richter M."/>
            <person name="Diez M.S."/>
            <person name="Solano J."/>
            <person name="Bargiela R."/>
            <person name="Golyshina O.V."/>
            <person name="Manteca A."/>
            <person name="Ramos J.L."/>
            <person name="Gallego J.R."/>
            <person name="Llorente I."/>
            <person name="Martins Dos Santos V.A."/>
            <person name="Jensen O.N."/>
            <person name="Pelaez A.I."/>
            <person name="Sanchez J."/>
            <person name="Ferrer M."/>
        </authorList>
    </citation>
    <scope>NUCLEOTIDE SEQUENCE</scope>
</reference>
<dbReference type="InterPro" id="IPR013785">
    <property type="entry name" value="Aldolase_TIM"/>
</dbReference>
<dbReference type="PROSITE" id="PS50991">
    <property type="entry name" value="PYR_CT"/>
    <property type="match status" value="1"/>
</dbReference>
<dbReference type="GO" id="GO:0004736">
    <property type="term" value="F:pyruvate carboxylase activity"/>
    <property type="evidence" value="ECO:0007669"/>
    <property type="project" value="TreeGrafter"/>
</dbReference>
<keyword evidence="2" id="KW-0670">Pyruvate</keyword>
<dbReference type="NCBIfam" id="NF006761">
    <property type="entry name" value="PRK09282.1"/>
    <property type="match status" value="1"/>
</dbReference>
<dbReference type="SUPFAM" id="SSF51569">
    <property type="entry name" value="Aldolase"/>
    <property type="match status" value="1"/>
</dbReference>
<dbReference type="PANTHER" id="PTHR43778">
    <property type="entry name" value="PYRUVATE CARBOXYLASE"/>
    <property type="match status" value="1"/>
</dbReference>
<feature type="non-terminal residue" evidence="2">
    <location>
        <position position="302"/>
    </location>
</feature>
<dbReference type="Pfam" id="PF00682">
    <property type="entry name" value="HMGL-like"/>
    <property type="match status" value="1"/>
</dbReference>